<feature type="region of interest" description="Disordered" evidence="1">
    <location>
        <begin position="28"/>
        <end position="52"/>
    </location>
</feature>
<evidence type="ECO:0000256" key="1">
    <source>
        <dbReference type="SAM" id="MobiDB-lite"/>
    </source>
</evidence>
<name>A0A0P9FI72_9CHLR</name>
<dbReference type="AlphaFoldDB" id="A0A0P9FI72"/>
<dbReference type="EMBL" id="LJCR01000426">
    <property type="protein sequence ID" value="KPV52808.1"/>
    <property type="molecule type" value="Genomic_DNA"/>
</dbReference>
<protein>
    <submittedName>
        <fullName evidence="2">Uncharacterized protein</fullName>
    </submittedName>
</protein>
<gene>
    <name evidence="2" type="ORF">SE17_13295</name>
</gene>
<accession>A0A0P9FI72</accession>
<evidence type="ECO:0000313" key="2">
    <source>
        <dbReference type="EMBL" id="KPV52808.1"/>
    </source>
</evidence>
<reference evidence="2 3" key="1">
    <citation type="submission" date="2015-09" db="EMBL/GenBank/DDBJ databases">
        <title>Draft genome sequence of Kouleothrix aurantiaca JCM 19913.</title>
        <authorList>
            <person name="Hemp J."/>
        </authorList>
    </citation>
    <scope>NUCLEOTIDE SEQUENCE [LARGE SCALE GENOMIC DNA]</scope>
    <source>
        <strain evidence="2 3">COM-B</strain>
    </source>
</reference>
<dbReference type="Proteomes" id="UP000050509">
    <property type="component" value="Unassembled WGS sequence"/>
</dbReference>
<keyword evidence="3" id="KW-1185">Reference proteome</keyword>
<proteinExistence type="predicted"/>
<sequence length="108" mass="11862">MRCAPPIPKARGCSSPLTEVAGPSWTAAALRWPGPPSRRGSTNSARLAPQPRPRLATPPRICFCCSRNWWRAQAWRQTRTSTWSCAIVAPAPRWCACTRGRGPHAPNC</sequence>
<organism evidence="2 3">
    <name type="scientific">Kouleothrix aurantiaca</name>
    <dbReference type="NCBI Taxonomy" id="186479"/>
    <lineage>
        <taxon>Bacteria</taxon>
        <taxon>Bacillati</taxon>
        <taxon>Chloroflexota</taxon>
        <taxon>Chloroflexia</taxon>
        <taxon>Chloroflexales</taxon>
        <taxon>Roseiflexineae</taxon>
        <taxon>Roseiflexaceae</taxon>
        <taxon>Kouleothrix</taxon>
    </lineage>
</organism>
<comment type="caution">
    <text evidence="2">The sequence shown here is derived from an EMBL/GenBank/DDBJ whole genome shotgun (WGS) entry which is preliminary data.</text>
</comment>
<evidence type="ECO:0000313" key="3">
    <source>
        <dbReference type="Proteomes" id="UP000050509"/>
    </source>
</evidence>